<dbReference type="Pfam" id="PF00501">
    <property type="entry name" value="AMP-binding"/>
    <property type="match status" value="1"/>
</dbReference>
<accession>A0ABW0ZUV8</accession>
<organism evidence="3 4">
    <name type="scientific">Actinomadura rugatobispora</name>
    <dbReference type="NCBI Taxonomy" id="1994"/>
    <lineage>
        <taxon>Bacteria</taxon>
        <taxon>Bacillati</taxon>
        <taxon>Actinomycetota</taxon>
        <taxon>Actinomycetes</taxon>
        <taxon>Streptosporangiales</taxon>
        <taxon>Thermomonosporaceae</taxon>
        <taxon>Actinomadura</taxon>
    </lineage>
</organism>
<protein>
    <submittedName>
        <fullName evidence="3">Class I adenylate-forming enzyme family protein</fullName>
    </submittedName>
</protein>
<dbReference type="Gene3D" id="3.40.50.12780">
    <property type="entry name" value="N-terminal domain of ligase-like"/>
    <property type="match status" value="1"/>
</dbReference>
<dbReference type="InterPro" id="IPR045851">
    <property type="entry name" value="AMP-bd_C_sf"/>
</dbReference>
<feature type="domain" description="AMP-binding enzyme C-terminal" evidence="2">
    <location>
        <begin position="431"/>
        <end position="509"/>
    </location>
</feature>
<dbReference type="InterPro" id="IPR000873">
    <property type="entry name" value="AMP-dep_synth/lig_dom"/>
</dbReference>
<dbReference type="PANTHER" id="PTHR43767">
    <property type="entry name" value="LONG-CHAIN-FATTY-ACID--COA LIGASE"/>
    <property type="match status" value="1"/>
</dbReference>
<evidence type="ECO:0000259" key="2">
    <source>
        <dbReference type="Pfam" id="PF13193"/>
    </source>
</evidence>
<evidence type="ECO:0000313" key="3">
    <source>
        <dbReference type="EMBL" id="MFC5746308.1"/>
    </source>
</evidence>
<keyword evidence="4" id="KW-1185">Reference proteome</keyword>
<dbReference type="PANTHER" id="PTHR43767:SF1">
    <property type="entry name" value="NONRIBOSOMAL PEPTIDE SYNTHASE PES1 (EUROFUNG)-RELATED"/>
    <property type="match status" value="1"/>
</dbReference>
<dbReference type="CDD" id="cd04433">
    <property type="entry name" value="AFD_class_I"/>
    <property type="match status" value="1"/>
</dbReference>
<dbReference type="RefSeq" id="WP_378281931.1">
    <property type="nucleotide sequence ID" value="NZ_JBHSON010000013.1"/>
</dbReference>
<dbReference type="Gene3D" id="3.30.300.30">
    <property type="match status" value="1"/>
</dbReference>
<dbReference type="EMBL" id="JBHSON010000013">
    <property type="protein sequence ID" value="MFC5746308.1"/>
    <property type="molecule type" value="Genomic_DNA"/>
</dbReference>
<gene>
    <name evidence="3" type="ORF">ACFPZN_11865</name>
</gene>
<dbReference type="InterPro" id="IPR025110">
    <property type="entry name" value="AMP-bd_C"/>
</dbReference>
<dbReference type="SUPFAM" id="SSF56801">
    <property type="entry name" value="Acetyl-CoA synthetase-like"/>
    <property type="match status" value="1"/>
</dbReference>
<dbReference type="InterPro" id="IPR050237">
    <property type="entry name" value="ATP-dep_AMP-bd_enzyme"/>
</dbReference>
<sequence length="521" mass="55688">MTADTPQTMPAALARLAADAPGLDALVTVTDRITWAGLDRASRDLAAVLAAHGVGRRTRVGLLMENGIDWAVCAFAAMRIGAVLVPLSTLSRPPELEQQLRVAAVERLVLVDGFRGRDYLEEFAELLPLGAEDGRTPRLPALRSAWRWDELRARPAPAAPYRDLAAALESRARPADDLAIMFTSGSRGLPKGVIHTHGNALRAVASGLAARSVRPEERLYIPMPFFWMGGFGGGLLTALVAGATLLTEAVPEPEQTLELLTRERATLFRGWPDQAARLAAHPRAAEADLSSLRPGSLAGVLPPELRGRPGSRANLFGMTETFGPYCGDPVDRDMPPDAWGSCGTPFEGVRVRIADPGTGEPAKPGDHGEIWVRGPNLMRGMCGRSREEVFTRDGWYRTGDLGHLGDDGRLWYHGRLDDMLKIRGVTVYPSEVEAALLGVPGVRHAFVTDLAGPDGAALLAAAVVPDRDAPLDEAGVRAALRERLSAVKVPGVLRVLAAGADVPRVASGKVDKAALQRLLAR</sequence>
<dbReference type="Proteomes" id="UP001596074">
    <property type="component" value="Unassembled WGS sequence"/>
</dbReference>
<proteinExistence type="predicted"/>
<dbReference type="InterPro" id="IPR042099">
    <property type="entry name" value="ANL_N_sf"/>
</dbReference>
<reference evidence="4" key="1">
    <citation type="journal article" date="2019" name="Int. J. Syst. Evol. Microbiol.">
        <title>The Global Catalogue of Microorganisms (GCM) 10K type strain sequencing project: providing services to taxonomists for standard genome sequencing and annotation.</title>
        <authorList>
            <consortium name="The Broad Institute Genomics Platform"/>
            <consortium name="The Broad Institute Genome Sequencing Center for Infectious Disease"/>
            <person name="Wu L."/>
            <person name="Ma J."/>
        </authorList>
    </citation>
    <scope>NUCLEOTIDE SEQUENCE [LARGE SCALE GENOMIC DNA]</scope>
    <source>
        <strain evidence="4">KCTC 42087</strain>
    </source>
</reference>
<comment type="caution">
    <text evidence="3">The sequence shown here is derived from an EMBL/GenBank/DDBJ whole genome shotgun (WGS) entry which is preliminary data.</text>
</comment>
<evidence type="ECO:0000313" key="4">
    <source>
        <dbReference type="Proteomes" id="UP001596074"/>
    </source>
</evidence>
<name>A0ABW0ZUV8_9ACTN</name>
<evidence type="ECO:0000259" key="1">
    <source>
        <dbReference type="Pfam" id="PF00501"/>
    </source>
</evidence>
<dbReference type="Pfam" id="PF13193">
    <property type="entry name" value="AMP-binding_C"/>
    <property type="match status" value="1"/>
</dbReference>
<feature type="domain" description="AMP-dependent synthetase/ligase" evidence="1">
    <location>
        <begin position="16"/>
        <end position="380"/>
    </location>
</feature>